<proteinExistence type="predicted"/>
<organism evidence="2 3">
    <name type="scientific">Glossina brevipalpis</name>
    <dbReference type="NCBI Taxonomy" id="37001"/>
    <lineage>
        <taxon>Eukaryota</taxon>
        <taxon>Metazoa</taxon>
        <taxon>Ecdysozoa</taxon>
        <taxon>Arthropoda</taxon>
        <taxon>Hexapoda</taxon>
        <taxon>Insecta</taxon>
        <taxon>Pterygota</taxon>
        <taxon>Neoptera</taxon>
        <taxon>Endopterygota</taxon>
        <taxon>Diptera</taxon>
        <taxon>Brachycera</taxon>
        <taxon>Muscomorpha</taxon>
        <taxon>Hippoboscoidea</taxon>
        <taxon>Glossinidae</taxon>
        <taxon>Glossina</taxon>
    </lineage>
</organism>
<evidence type="ECO:0000313" key="2">
    <source>
        <dbReference type="EnsemblMetazoa" id="GBRI044552-PA"/>
    </source>
</evidence>
<dbReference type="VEuPathDB" id="VectorBase:GBRI044552"/>
<evidence type="ECO:0000313" key="3">
    <source>
        <dbReference type="Proteomes" id="UP000091820"/>
    </source>
</evidence>
<feature type="region of interest" description="Disordered" evidence="1">
    <location>
        <begin position="1"/>
        <end position="34"/>
    </location>
</feature>
<feature type="compositionally biased region" description="Low complexity" evidence="1">
    <location>
        <begin position="25"/>
        <end position="34"/>
    </location>
</feature>
<sequence length="347" mass="39581">MVSTMEKNFDNKLPTPSSTTREFDLPSQLSPQPSQQEFNSIYSIAQQLNIGLLNRRQTNKPSMEEKNRHLCDHQSNDIDLEEFHSALSLSPVFTTSAFNVFKKNSQGNTDIVCLSRLGESVKSMPSTASLQVLMSPTQLRRSSGLPFLETRNFMNLTPFETVASLTTSLEETPTDCYENYASNSNIFAGDYRIYWQLTEIYLKRLKNIGSDVANRSREVKLNKSNTSIISNIEELESQVYKRLDCLRNKVKIDNVDVQRNCCKDTDPLLKIVQSVCHQRNSDIQDILSKTISRPQIFSDINSQIMRVKVGRIERYGRTIDSKLRKKSTVKEFGRELLHMADTGGFLP</sequence>
<accession>A0A1A9X536</accession>
<evidence type="ECO:0000256" key="1">
    <source>
        <dbReference type="SAM" id="MobiDB-lite"/>
    </source>
</evidence>
<name>A0A1A9X536_9MUSC</name>
<dbReference type="Proteomes" id="UP000091820">
    <property type="component" value="Unassembled WGS sequence"/>
</dbReference>
<dbReference type="EnsemblMetazoa" id="GBRI044552-RA">
    <property type="protein sequence ID" value="GBRI044552-PA"/>
    <property type="gene ID" value="GBRI044552"/>
</dbReference>
<protein>
    <submittedName>
        <fullName evidence="2">Uncharacterized protein</fullName>
    </submittedName>
</protein>
<reference evidence="2" key="2">
    <citation type="submission" date="2020-05" db="UniProtKB">
        <authorList>
            <consortium name="EnsemblMetazoa"/>
        </authorList>
    </citation>
    <scope>IDENTIFICATION</scope>
    <source>
        <strain evidence="2">IAEA</strain>
    </source>
</reference>
<dbReference type="AlphaFoldDB" id="A0A1A9X536"/>
<keyword evidence="3" id="KW-1185">Reference proteome</keyword>
<reference evidence="3" key="1">
    <citation type="submission" date="2014-03" db="EMBL/GenBank/DDBJ databases">
        <authorList>
            <person name="Aksoy S."/>
            <person name="Warren W."/>
            <person name="Wilson R.K."/>
        </authorList>
    </citation>
    <scope>NUCLEOTIDE SEQUENCE [LARGE SCALE GENOMIC DNA]</scope>
    <source>
        <strain evidence="3">IAEA</strain>
    </source>
</reference>